<evidence type="ECO:0000256" key="1">
    <source>
        <dbReference type="ARBA" id="ARBA00022603"/>
    </source>
</evidence>
<proteinExistence type="predicted"/>
<reference evidence="4" key="1">
    <citation type="submission" date="2019-02" db="EMBL/GenBank/DDBJ databases">
        <authorList>
            <person name="Li S.-H."/>
        </authorList>
    </citation>
    <scope>NUCLEOTIDE SEQUENCE</scope>
    <source>
        <strain evidence="4">IMCC14734</strain>
    </source>
</reference>
<evidence type="ECO:0000259" key="3">
    <source>
        <dbReference type="SMART" id="SM00967"/>
    </source>
</evidence>
<dbReference type="Proteomes" id="UP001143362">
    <property type="component" value="Unassembled WGS sequence"/>
</dbReference>
<keyword evidence="5" id="KW-1185">Reference proteome</keyword>
<dbReference type="GO" id="GO:0032259">
    <property type="term" value="P:methylation"/>
    <property type="evidence" value="ECO:0007669"/>
    <property type="project" value="UniProtKB-KW"/>
</dbReference>
<dbReference type="SUPFAM" id="SSF75217">
    <property type="entry name" value="alpha/beta knot"/>
    <property type="match status" value="1"/>
</dbReference>
<dbReference type="GO" id="GO:0008168">
    <property type="term" value="F:methyltransferase activity"/>
    <property type="evidence" value="ECO:0007669"/>
    <property type="project" value="UniProtKB-KW"/>
</dbReference>
<feature type="domain" description="RNA 2-O ribose methyltransferase substrate binding" evidence="3">
    <location>
        <begin position="21"/>
        <end position="99"/>
    </location>
</feature>
<keyword evidence="2" id="KW-0808">Transferase</keyword>
<evidence type="ECO:0000256" key="2">
    <source>
        <dbReference type="ARBA" id="ARBA00022679"/>
    </source>
</evidence>
<dbReference type="InterPro" id="IPR029064">
    <property type="entry name" value="Ribosomal_eL30-like_sf"/>
</dbReference>
<name>A0ABT3TI23_9GAMM</name>
<dbReference type="InterPro" id="IPR029028">
    <property type="entry name" value="Alpha/beta_knot_MTases"/>
</dbReference>
<sequence length="259" mass="27601">MSVPDSPEFKDRKALFDRMITVYGRNPVLEALEDPNLECFRLHLADSNKPAAVLQKMQELAVQRGAEVCFHGKRELSRISRNGKQDQGVAADIVCPGFRQLEQYLELPRQGRQRLLALDGISNPQNLGMLVRSAVAGGINGIVWSARGNAELGPLAIKASTGTLYRAPILRCENLGKGLAACQAAGFAIRVLGAEGSTSLLDAATGDTGSVVYVLGNETRGVSAEIRQLADATVSIPMASGVESLNVAVTAALIAYLDR</sequence>
<dbReference type="EMBL" id="SHNN01000002">
    <property type="protein sequence ID" value="MCX2981440.1"/>
    <property type="molecule type" value="Genomic_DNA"/>
</dbReference>
<accession>A0ABT3TI23</accession>
<keyword evidence="1 4" id="KW-0489">Methyltransferase</keyword>
<dbReference type="Gene3D" id="3.40.1280.10">
    <property type="match status" value="1"/>
</dbReference>
<dbReference type="PANTHER" id="PTHR46429:SF1">
    <property type="entry name" value="23S RRNA (GUANOSINE-2'-O-)-METHYLTRANSFERASE RLMB"/>
    <property type="match status" value="1"/>
</dbReference>
<protein>
    <submittedName>
        <fullName evidence="4">RNA methyltransferase</fullName>
    </submittedName>
</protein>
<comment type="caution">
    <text evidence="4">The sequence shown here is derived from an EMBL/GenBank/DDBJ whole genome shotgun (WGS) entry which is preliminary data.</text>
</comment>
<evidence type="ECO:0000313" key="5">
    <source>
        <dbReference type="Proteomes" id="UP001143362"/>
    </source>
</evidence>
<dbReference type="InterPro" id="IPR013123">
    <property type="entry name" value="SpoU_subst-bd"/>
</dbReference>
<dbReference type="Pfam" id="PF00588">
    <property type="entry name" value="SpoU_methylase"/>
    <property type="match status" value="1"/>
</dbReference>
<dbReference type="InterPro" id="IPR029026">
    <property type="entry name" value="tRNA_m1G_MTases_N"/>
</dbReference>
<dbReference type="RefSeq" id="WP_279245440.1">
    <property type="nucleotide sequence ID" value="NZ_SHNN01000002.1"/>
</dbReference>
<gene>
    <name evidence="4" type="ORF">EYC98_11255</name>
</gene>
<dbReference type="Pfam" id="PF08032">
    <property type="entry name" value="SpoU_sub_bind"/>
    <property type="match status" value="1"/>
</dbReference>
<dbReference type="PANTHER" id="PTHR46429">
    <property type="entry name" value="23S RRNA (GUANOSINE-2'-O-)-METHYLTRANSFERASE RLMB"/>
    <property type="match status" value="1"/>
</dbReference>
<organism evidence="4 5">
    <name type="scientific">Candidatus Litorirhabdus singularis</name>
    <dbReference type="NCBI Taxonomy" id="2518993"/>
    <lineage>
        <taxon>Bacteria</taxon>
        <taxon>Pseudomonadati</taxon>
        <taxon>Pseudomonadota</taxon>
        <taxon>Gammaproteobacteria</taxon>
        <taxon>Cellvibrionales</taxon>
        <taxon>Halieaceae</taxon>
        <taxon>Candidatus Litorirhabdus</taxon>
    </lineage>
</organism>
<dbReference type="Gene3D" id="3.30.1330.30">
    <property type="match status" value="1"/>
</dbReference>
<dbReference type="InterPro" id="IPR004441">
    <property type="entry name" value="rRNA_MeTrfase_TrmH"/>
</dbReference>
<dbReference type="CDD" id="cd18095">
    <property type="entry name" value="SpoU-like_rRNA-MTase"/>
    <property type="match status" value="1"/>
</dbReference>
<evidence type="ECO:0000313" key="4">
    <source>
        <dbReference type="EMBL" id="MCX2981440.1"/>
    </source>
</evidence>
<dbReference type="SUPFAM" id="SSF55315">
    <property type="entry name" value="L30e-like"/>
    <property type="match status" value="1"/>
</dbReference>
<dbReference type="SMART" id="SM00967">
    <property type="entry name" value="SpoU_sub_bind"/>
    <property type="match status" value="1"/>
</dbReference>
<dbReference type="InterPro" id="IPR001537">
    <property type="entry name" value="SpoU_MeTrfase"/>
</dbReference>